<evidence type="ECO:0000313" key="2">
    <source>
        <dbReference type="Proteomes" id="UP001162501"/>
    </source>
</evidence>
<accession>A0ACB0FI88</accession>
<proteinExistence type="predicted"/>
<dbReference type="Proteomes" id="UP001162501">
    <property type="component" value="Chromosome 8"/>
</dbReference>
<evidence type="ECO:0000313" key="1">
    <source>
        <dbReference type="EMBL" id="CAI9712695.1"/>
    </source>
</evidence>
<organism evidence="1 2">
    <name type="scientific">Rangifer tarandus platyrhynchus</name>
    <name type="common">Svalbard reindeer</name>
    <dbReference type="NCBI Taxonomy" id="3082113"/>
    <lineage>
        <taxon>Eukaryota</taxon>
        <taxon>Metazoa</taxon>
        <taxon>Chordata</taxon>
        <taxon>Craniata</taxon>
        <taxon>Vertebrata</taxon>
        <taxon>Euteleostomi</taxon>
        <taxon>Mammalia</taxon>
        <taxon>Eutheria</taxon>
        <taxon>Laurasiatheria</taxon>
        <taxon>Artiodactyla</taxon>
        <taxon>Ruminantia</taxon>
        <taxon>Pecora</taxon>
        <taxon>Cervidae</taxon>
        <taxon>Odocoileinae</taxon>
        <taxon>Rangifer</taxon>
    </lineage>
</organism>
<dbReference type="EMBL" id="OX596092">
    <property type="protein sequence ID" value="CAI9712695.1"/>
    <property type="molecule type" value="Genomic_DNA"/>
</dbReference>
<sequence length="492" mass="52654">MTNRRKPSEVVDVFTILAVLLASRVHTLQLAPRQLFSPACPPALGTRLIKDEEGPGVGWPGAMRSQPPRLSPPPELPDTCVMSVITGDPPGKPRLAPATQAHREREADAGPEADPSLAPERIQTPKSASTEPGGQVPLRLHSTARGLPCRVRTTTIAPTMEDAECSGVRPRARPRLWCHQRKAQSEFECSSKGCPQVLCHALSCGSGSLIPEFWEAWAEFPEGVSQFSKQIGWEDAGEIGPESLSNCPKVTQHAKQGYSLRTLDANHLLPGAPRTPTSAAADPGPEPRENHEAGLGKAPSCLGFVVSDQTAEHEVPSGVVLVAWTTAGAVHLGRGRLVLDAKVELTGCGGLSGARALCWGLELQHGAVDNTPPLTMVTFQRKKTDKRYKQVSAGEMAGRARGGRTSASAGRLVAFLWNPRGELGRGRFPPYGPELEPAPGDAGRHHGILFQTRGDKTSLRCSEQPVICGWQGAQHIVSLGEHQPHFLCSLQA</sequence>
<name>A0ACB0FI88_RANTA</name>
<protein>
    <submittedName>
        <fullName evidence="1">Uncharacterized protein</fullName>
    </submittedName>
</protein>
<reference evidence="1" key="1">
    <citation type="submission" date="2023-05" db="EMBL/GenBank/DDBJ databases">
        <authorList>
            <consortium name="ELIXIR-Norway"/>
        </authorList>
    </citation>
    <scope>NUCLEOTIDE SEQUENCE</scope>
</reference>
<gene>
    <name evidence="1" type="ORF">MRATA1EN3_LOCUS23908</name>
</gene>